<reference evidence="1 2" key="1">
    <citation type="submission" date="2023-09" db="EMBL/GenBank/DDBJ databases">
        <authorList>
            <person name="Wang M."/>
        </authorList>
    </citation>
    <scope>NUCLEOTIDE SEQUENCE [LARGE SCALE GENOMIC DNA]</scope>
    <source>
        <strain evidence="1">GT-2023</strain>
        <tissue evidence="1">Liver</tissue>
    </source>
</reference>
<dbReference type="EMBL" id="JAYMGO010000015">
    <property type="protein sequence ID" value="KAL1260200.1"/>
    <property type="molecule type" value="Genomic_DNA"/>
</dbReference>
<proteinExistence type="predicted"/>
<accession>A0ABR3M6G0</accession>
<evidence type="ECO:0000313" key="2">
    <source>
        <dbReference type="Proteomes" id="UP001558613"/>
    </source>
</evidence>
<gene>
    <name evidence="1" type="ORF">QQF64_008027</name>
</gene>
<comment type="caution">
    <text evidence="1">The sequence shown here is derived from an EMBL/GenBank/DDBJ whole genome shotgun (WGS) entry which is preliminary data.</text>
</comment>
<dbReference type="Proteomes" id="UP001558613">
    <property type="component" value="Unassembled WGS sequence"/>
</dbReference>
<protein>
    <submittedName>
        <fullName evidence="1">Uncharacterized protein</fullName>
    </submittedName>
</protein>
<evidence type="ECO:0000313" key="1">
    <source>
        <dbReference type="EMBL" id="KAL1260200.1"/>
    </source>
</evidence>
<keyword evidence="2" id="KW-1185">Reference proteome</keyword>
<sequence>MSSKIIFSYLFTQHTGETIPDEPPSRYLKIRVVVLTNWKFRFSVHPTVAHNSHPQNGEGDLRSHLIKNAWHCFSVGFNGPIIARTNSNETP</sequence>
<organism evidence="1 2">
    <name type="scientific">Cirrhinus molitorella</name>
    <name type="common">mud carp</name>
    <dbReference type="NCBI Taxonomy" id="172907"/>
    <lineage>
        <taxon>Eukaryota</taxon>
        <taxon>Metazoa</taxon>
        <taxon>Chordata</taxon>
        <taxon>Craniata</taxon>
        <taxon>Vertebrata</taxon>
        <taxon>Euteleostomi</taxon>
        <taxon>Actinopterygii</taxon>
        <taxon>Neopterygii</taxon>
        <taxon>Teleostei</taxon>
        <taxon>Ostariophysi</taxon>
        <taxon>Cypriniformes</taxon>
        <taxon>Cyprinidae</taxon>
        <taxon>Labeoninae</taxon>
        <taxon>Labeonini</taxon>
        <taxon>Cirrhinus</taxon>
    </lineage>
</organism>
<name>A0ABR3M6G0_9TELE</name>